<evidence type="ECO:0000259" key="1">
    <source>
        <dbReference type="Pfam" id="PF14529"/>
    </source>
</evidence>
<comment type="caution">
    <text evidence="2">The sequence shown here is derived from an EMBL/GenBank/DDBJ whole genome shotgun (WGS) entry which is preliminary data.</text>
</comment>
<sequence length="259" mass="30144">MKYKTNLTSWNCQSLPDKLPKLLSFLVDWDIDICLLEETFLSQSKKIFTSNFRIVRNDRLSKGGGVAILVKESISFKILPRIKFELIEHVGISITLGLDTINLYSVYIPPRRQLTILLTLPGKNIFVGDWNCKHKVWGSSTNNPNGNLLLKVINNLNSSTEQLTTHSPNQPTHVHLNQSTDLLDFIITNRYTKTIYPHTLFEFHSDHLPIFFNLNNTHLLKQTQTYTHTNWEKFYEYCQNHIHHIPPLTDYSHQNINMQ</sequence>
<accession>A0A8K0KLR4</accession>
<dbReference type="EMBL" id="KZ308828">
    <property type="protein sequence ID" value="KAG8234568.1"/>
    <property type="molecule type" value="Genomic_DNA"/>
</dbReference>
<name>A0A8K0KLR4_LADFU</name>
<dbReference type="GO" id="GO:0003824">
    <property type="term" value="F:catalytic activity"/>
    <property type="evidence" value="ECO:0007669"/>
    <property type="project" value="InterPro"/>
</dbReference>
<keyword evidence="3" id="KW-1185">Reference proteome</keyword>
<reference evidence="2" key="1">
    <citation type="submission" date="2013-04" db="EMBL/GenBank/DDBJ databases">
        <authorList>
            <person name="Qu J."/>
            <person name="Murali S.C."/>
            <person name="Bandaranaike D."/>
            <person name="Bellair M."/>
            <person name="Blankenburg K."/>
            <person name="Chao H."/>
            <person name="Dinh H."/>
            <person name="Doddapaneni H."/>
            <person name="Downs B."/>
            <person name="Dugan-Rocha S."/>
            <person name="Elkadiri S."/>
            <person name="Gnanaolivu R.D."/>
            <person name="Hernandez B."/>
            <person name="Javaid M."/>
            <person name="Jayaseelan J.C."/>
            <person name="Lee S."/>
            <person name="Li M."/>
            <person name="Ming W."/>
            <person name="Munidasa M."/>
            <person name="Muniz J."/>
            <person name="Nguyen L."/>
            <person name="Ongeri F."/>
            <person name="Osuji N."/>
            <person name="Pu L.-L."/>
            <person name="Puazo M."/>
            <person name="Qu C."/>
            <person name="Quiroz J."/>
            <person name="Raj R."/>
            <person name="Weissenberger G."/>
            <person name="Xin Y."/>
            <person name="Zou X."/>
            <person name="Han Y."/>
            <person name="Richards S."/>
            <person name="Worley K."/>
            <person name="Muzny D."/>
            <person name="Gibbs R."/>
        </authorList>
    </citation>
    <scope>NUCLEOTIDE SEQUENCE</scope>
    <source>
        <strain evidence="2">Sampled in the wild</strain>
    </source>
</reference>
<protein>
    <recommendedName>
        <fullName evidence="1">Endonuclease/exonuclease/phosphatase domain-containing protein</fullName>
    </recommendedName>
</protein>
<dbReference type="PANTHER" id="PTHR33273:SF4">
    <property type="entry name" value="ENDONUCLEASE_EXONUCLEASE_PHOSPHATASE DOMAIN-CONTAINING PROTEIN"/>
    <property type="match status" value="1"/>
</dbReference>
<dbReference type="Pfam" id="PF14529">
    <property type="entry name" value="Exo_endo_phos_2"/>
    <property type="match status" value="1"/>
</dbReference>
<dbReference type="Gene3D" id="3.60.10.10">
    <property type="entry name" value="Endonuclease/exonuclease/phosphatase"/>
    <property type="match status" value="1"/>
</dbReference>
<evidence type="ECO:0000313" key="3">
    <source>
        <dbReference type="Proteomes" id="UP000792457"/>
    </source>
</evidence>
<reference evidence="2" key="2">
    <citation type="submission" date="2017-10" db="EMBL/GenBank/DDBJ databases">
        <title>Ladona fulva Genome sequencing and assembly.</title>
        <authorList>
            <person name="Murali S."/>
            <person name="Richards S."/>
            <person name="Bandaranaike D."/>
            <person name="Bellair M."/>
            <person name="Blankenburg K."/>
            <person name="Chao H."/>
            <person name="Dinh H."/>
            <person name="Doddapaneni H."/>
            <person name="Dugan-Rocha S."/>
            <person name="Elkadiri S."/>
            <person name="Gnanaolivu R."/>
            <person name="Hernandez B."/>
            <person name="Skinner E."/>
            <person name="Javaid M."/>
            <person name="Lee S."/>
            <person name="Li M."/>
            <person name="Ming W."/>
            <person name="Munidasa M."/>
            <person name="Muniz J."/>
            <person name="Nguyen L."/>
            <person name="Hughes D."/>
            <person name="Osuji N."/>
            <person name="Pu L.-L."/>
            <person name="Puazo M."/>
            <person name="Qu C."/>
            <person name="Quiroz J."/>
            <person name="Raj R."/>
            <person name="Weissenberger G."/>
            <person name="Xin Y."/>
            <person name="Zou X."/>
            <person name="Han Y."/>
            <person name="Worley K."/>
            <person name="Muzny D."/>
            <person name="Gibbs R."/>
        </authorList>
    </citation>
    <scope>NUCLEOTIDE SEQUENCE</scope>
    <source>
        <strain evidence="2">Sampled in the wild</strain>
    </source>
</reference>
<dbReference type="OrthoDB" id="10065625at2759"/>
<dbReference type="PANTHER" id="PTHR33273">
    <property type="entry name" value="DOMAIN-CONTAINING PROTEIN, PUTATIVE-RELATED"/>
    <property type="match status" value="1"/>
</dbReference>
<evidence type="ECO:0000313" key="2">
    <source>
        <dbReference type="EMBL" id="KAG8234568.1"/>
    </source>
</evidence>
<dbReference type="Proteomes" id="UP000792457">
    <property type="component" value="Unassembled WGS sequence"/>
</dbReference>
<dbReference type="AlphaFoldDB" id="A0A8K0KLR4"/>
<dbReference type="InterPro" id="IPR005135">
    <property type="entry name" value="Endo/exonuclease/phosphatase"/>
</dbReference>
<proteinExistence type="predicted"/>
<gene>
    <name evidence="2" type="ORF">J437_LFUL015359</name>
</gene>
<organism evidence="2 3">
    <name type="scientific">Ladona fulva</name>
    <name type="common">Scarce chaser dragonfly</name>
    <name type="synonym">Libellula fulva</name>
    <dbReference type="NCBI Taxonomy" id="123851"/>
    <lineage>
        <taxon>Eukaryota</taxon>
        <taxon>Metazoa</taxon>
        <taxon>Ecdysozoa</taxon>
        <taxon>Arthropoda</taxon>
        <taxon>Hexapoda</taxon>
        <taxon>Insecta</taxon>
        <taxon>Pterygota</taxon>
        <taxon>Palaeoptera</taxon>
        <taxon>Odonata</taxon>
        <taxon>Epiprocta</taxon>
        <taxon>Anisoptera</taxon>
        <taxon>Libelluloidea</taxon>
        <taxon>Libellulidae</taxon>
        <taxon>Ladona</taxon>
    </lineage>
</organism>
<feature type="domain" description="Endonuclease/exonuclease/phosphatase" evidence="1">
    <location>
        <begin position="102"/>
        <end position="211"/>
    </location>
</feature>
<dbReference type="SUPFAM" id="SSF56219">
    <property type="entry name" value="DNase I-like"/>
    <property type="match status" value="1"/>
</dbReference>
<feature type="non-terminal residue" evidence="2">
    <location>
        <position position="259"/>
    </location>
</feature>
<dbReference type="InterPro" id="IPR036691">
    <property type="entry name" value="Endo/exonu/phosph_ase_sf"/>
</dbReference>